<proteinExistence type="predicted"/>
<keyword evidence="1" id="KW-0805">Transcription regulation</keyword>
<dbReference type="InterPro" id="IPR018062">
    <property type="entry name" value="HTH_AraC-typ_CS"/>
</dbReference>
<evidence type="ECO:0000313" key="7">
    <source>
        <dbReference type="Proteomes" id="UP000054770"/>
    </source>
</evidence>
<keyword evidence="7" id="KW-1185">Reference proteome</keyword>
<keyword evidence="2" id="KW-0238">DNA-binding</keyword>
<evidence type="ECO:0000256" key="3">
    <source>
        <dbReference type="ARBA" id="ARBA00023163"/>
    </source>
</evidence>
<evidence type="ECO:0000256" key="4">
    <source>
        <dbReference type="SAM" id="MobiDB-lite"/>
    </source>
</evidence>
<reference evidence="6" key="1">
    <citation type="submission" date="2016-01" db="EMBL/GenBank/DDBJ databases">
        <authorList>
            <person name="Peeters C."/>
        </authorList>
    </citation>
    <scope>NUCLEOTIDE SEQUENCE [LARGE SCALE GENOMIC DNA]</scope>
    <source>
        <strain evidence="6">LMG 22940</strain>
    </source>
</reference>
<dbReference type="InterPro" id="IPR018060">
    <property type="entry name" value="HTH_AraC"/>
</dbReference>
<evidence type="ECO:0000313" key="6">
    <source>
        <dbReference type="EMBL" id="SAL14819.1"/>
    </source>
</evidence>
<comment type="caution">
    <text evidence="6">The sequence shown here is derived from an EMBL/GenBank/DDBJ whole genome shotgun (WGS) entry which is preliminary data.</text>
</comment>
<evidence type="ECO:0000259" key="5">
    <source>
        <dbReference type="PROSITE" id="PS01124"/>
    </source>
</evidence>
<sequence>MLWTHDFSSTRAAPHRTNSLSRSRSAAGWREPLRLYNLRLPFVVRVTARRGEHRLASARRSGILIEGASLVVPAYRVLHYEGATITDARAGHELHLHIDDDSPNAAIRVTDGAAPSLRHCDTDQALSIRLARAVFLNPAADWSSGRMAEHAGMTPRELSTQLFREGSALTAIVREQRLMRALLALLAPPPAQADLKRLAVQAGFASFARFDATASRHFRCSPAKLAKLAWCPALTWSTASASWPSDGMSNAATPEGAGSFRHLIQRGHFDDNDKGFG</sequence>
<dbReference type="PROSITE" id="PS00041">
    <property type="entry name" value="HTH_ARAC_FAMILY_1"/>
    <property type="match status" value="1"/>
</dbReference>
<dbReference type="SMART" id="SM00342">
    <property type="entry name" value="HTH_ARAC"/>
    <property type="match status" value="1"/>
</dbReference>
<protein>
    <submittedName>
        <fullName evidence="6">Helix-turn-helix domain protein</fullName>
    </submittedName>
</protein>
<feature type="domain" description="HTH araC/xylS-type" evidence="5">
    <location>
        <begin position="128"/>
        <end position="228"/>
    </location>
</feature>
<dbReference type="AlphaFoldDB" id="A0A158F642"/>
<dbReference type="GO" id="GO:0043565">
    <property type="term" value="F:sequence-specific DNA binding"/>
    <property type="evidence" value="ECO:0007669"/>
    <property type="project" value="InterPro"/>
</dbReference>
<gene>
    <name evidence="6" type="ORF">AWB68_00289</name>
</gene>
<accession>A0A158F642</accession>
<dbReference type="EMBL" id="FCON02000002">
    <property type="protein sequence ID" value="SAL14819.1"/>
    <property type="molecule type" value="Genomic_DNA"/>
</dbReference>
<dbReference type="GO" id="GO:0003700">
    <property type="term" value="F:DNA-binding transcription factor activity"/>
    <property type="evidence" value="ECO:0007669"/>
    <property type="project" value="InterPro"/>
</dbReference>
<name>A0A158F642_9BURK</name>
<dbReference type="RefSeq" id="WP_087642584.1">
    <property type="nucleotide sequence ID" value="NZ_FCON02000002.1"/>
</dbReference>
<evidence type="ECO:0000256" key="2">
    <source>
        <dbReference type="ARBA" id="ARBA00023125"/>
    </source>
</evidence>
<dbReference type="Proteomes" id="UP000054770">
    <property type="component" value="Unassembled WGS sequence"/>
</dbReference>
<dbReference type="Gene3D" id="1.10.10.60">
    <property type="entry name" value="Homeodomain-like"/>
    <property type="match status" value="1"/>
</dbReference>
<dbReference type="PROSITE" id="PS01124">
    <property type="entry name" value="HTH_ARAC_FAMILY_2"/>
    <property type="match status" value="1"/>
</dbReference>
<evidence type="ECO:0000256" key="1">
    <source>
        <dbReference type="ARBA" id="ARBA00023015"/>
    </source>
</evidence>
<keyword evidence="3" id="KW-0804">Transcription</keyword>
<organism evidence="6 7">
    <name type="scientific">Caballeronia choica</name>
    <dbReference type="NCBI Taxonomy" id="326476"/>
    <lineage>
        <taxon>Bacteria</taxon>
        <taxon>Pseudomonadati</taxon>
        <taxon>Pseudomonadota</taxon>
        <taxon>Betaproteobacteria</taxon>
        <taxon>Burkholderiales</taxon>
        <taxon>Burkholderiaceae</taxon>
        <taxon>Caballeronia</taxon>
    </lineage>
</organism>
<feature type="region of interest" description="Disordered" evidence="4">
    <location>
        <begin position="1"/>
        <end position="23"/>
    </location>
</feature>
<dbReference type="Pfam" id="PF12833">
    <property type="entry name" value="HTH_18"/>
    <property type="match status" value="1"/>
</dbReference>
<dbReference type="OrthoDB" id="9131513at2"/>